<feature type="transmembrane region" description="Helical" evidence="1">
    <location>
        <begin position="152"/>
        <end position="173"/>
    </location>
</feature>
<keyword evidence="1" id="KW-0812">Transmembrane</keyword>
<accession>A0A382QZ01</accession>
<gene>
    <name evidence="3" type="ORF">METZ01_LOCUS343520</name>
</gene>
<evidence type="ECO:0000313" key="3">
    <source>
        <dbReference type="EMBL" id="SVC90666.1"/>
    </source>
</evidence>
<feature type="transmembrane region" description="Helical" evidence="1">
    <location>
        <begin position="128"/>
        <end position="146"/>
    </location>
</feature>
<dbReference type="SUPFAM" id="SSF103481">
    <property type="entry name" value="Multidrug resistance efflux transporter EmrE"/>
    <property type="match status" value="1"/>
</dbReference>
<organism evidence="3">
    <name type="scientific">marine metagenome</name>
    <dbReference type="NCBI Taxonomy" id="408172"/>
    <lineage>
        <taxon>unclassified sequences</taxon>
        <taxon>metagenomes</taxon>
        <taxon>ecological metagenomes</taxon>
    </lineage>
</organism>
<feature type="non-terminal residue" evidence="3">
    <location>
        <position position="1"/>
    </location>
</feature>
<protein>
    <recommendedName>
        <fullName evidence="2">EamA domain-containing protein</fullName>
    </recommendedName>
</protein>
<name>A0A382QZ01_9ZZZZ</name>
<dbReference type="EMBL" id="UINC01117911">
    <property type="protein sequence ID" value="SVC90666.1"/>
    <property type="molecule type" value="Genomic_DNA"/>
</dbReference>
<reference evidence="3" key="1">
    <citation type="submission" date="2018-05" db="EMBL/GenBank/DDBJ databases">
        <authorList>
            <person name="Lanie J.A."/>
            <person name="Ng W.-L."/>
            <person name="Kazmierczak K.M."/>
            <person name="Andrzejewski T.M."/>
            <person name="Davidsen T.M."/>
            <person name="Wayne K.J."/>
            <person name="Tettelin H."/>
            <person name="Glass J.I."/>
            <person name="Rusch D."/>
            <person name="Podicherti R."/>
            <person name="Tsui H.-C.T."/>
            <person name="Winkler M.E."/>
        </authorList>
    </citation>
    <scope>NUCLEOTIDE SEQUENCE</scope>
</reference>
<feature type="transmembrane region" description="Helical" evidence="1">
    <location>
        <begin position="222"/>
        <end position="245"/>
    </location>
</feature>
<dbReference type="AlphaFoldDB" id="A0A382QZ01"/>
<keyword evidence="1" id="KW-1133">Transmembrane helix</keyword>
<feature type="transmembrane region" description="Helical" evidence="1">
    <location>
        <begin position="12"/>
        <end position="33"/>
    </location>
</feature>
<keyword evidence="1" id="KW-0472">Membrane</keyword>
<dbReference type="InterPro" id="IPR000620">
    <property type="entry name" value="EamA_dom"/>
</dbReference>
<dbReference type="GO" id="GO:0016020">
    <property type="term" value="C:membrane"/>
    <property type="evidence" value="ECO:0007669"/>
    <property type="project" value="InterPro"/>
</dbReference>
<feature type="domain" description="EamA" evidence="2">
    <location>
        <begin position="22"/>
        <end position="113"/>
    </location>
</feature>
<sequence>TEHRFGTSPSTVPLMMGIIQIPSGIIILTVVGIPSGIDYLLIIFAFVSGLLFAMGAILWQRILFTHEVSRTIPITQSAPIFAALLGLTVLDESISFLQWLGIVSTVLGCMLLSIKIKQGVSSAFLGRSFYVLMFAALLVGGSNVVGKMALDGLPVLVTHGVRVLTLGLFFTLVSFRASAWSDVKRYFAERSPVLLLVGLNEVITANVGGILLLWALSLGPVSLVTALSGTRALFVVIYGFCLAVFMKGALGEETTPGIILLKVFSAVLIVVGIAAISV</sequence>
<proteinExistence type="predicted"/>
<evidence type="ECO:0000256" key="1">
    <source>
        <dbReference type="SAM" id="Phobius"/>
    </source>
</evidence>
<feature type="transmembrane region" description="Helical" evidence="1">
    <location>
        <begin position="193"/>
        <end position="216"/>
    </location>
</feature>
<evidence type="ECO:0000259" key="2">
    <source>
        <dbReference type="Pfam" id="PF00892"/>
    </source>
</evidence>
<dbReference type="InterPro" id="IPR037185">
    <property type="entry name" value="EmrE-like"/>
</dbReference>
<feature type="transmembrane region" description="Helical" evidence="1">
    <location>
        <begin position="257"/>
        <end position="276"/>
    </location>
</feature>
<feature type="transmembrane region" description="Helical" evidence="1">
    <location>
        <begin position="39"/>
        <end position="59"/>
    </location>
</feature>
<feature type="transmembrane region" description="Helical" evidence="1">
    <location>
        <begin position="96"/>
        <end position="116"/>
    </location>
</feature>
<dbReference type="Gene3D" id="1.10.3730.20">
    <property type="match status" value="1"/>
</dbReference>
<dbReference type="Pfam" id="PF00892">
    <property type="entry name" value="EamA"/>
    <property type="match status" value="1"/>
</dbReference>